<organism evidence="2 3">
    <name type="scientific">gamma proteobacterium HTCC2207</name>
    <dbReference type="NCBI Taxonomy" id="314287"/>
    <lineage>
        <taxon>Bacteria</taxon>
        <taxon>Pseudomonadati</taxon>
        <taxon>Pseudomonadota</taxon>
        <taxon>Gammaproteobacteria</taxon>
        <taxon>Cellvibrionales</taxon>
        <taxon>Porticoccaceae</taxon>
        <taxon>SAR92 clade</taxon>
    </lineage>
</organism>
<accession>Q1YRV5</accession>
<reference evidence="2 3" key="1">
    <citation type="submission" date="2006-03" db="EMBL/GenBank/DDBJ databases">
        <authorList>
            <person name="Giovannoni S.J."/>
            <person name="Cho J.-C."/>
            <person name="Ferriera S."/>
            <person name="Johnson J."/>
            <person name="Kravitz S."/>
            <person name="Halpern A."/>
            <person name="Remington K."/>
            <person name="Beeson K."/>
            <person name="Tran B."/>
            <person name="Rogers Y.-H."/>
            <person name="Friedman R."/>
            <person name="Venter J.C."/>
        </authorList>
    </citation>
    <scope>NUCLEOTIDE SEQUENCE [LARGE SCALE GENOMIC DNA]</scope>
    <source>
        <strain evidence="2 3">HTCC2207</strain>
    </source>
</reference>
<feature type="compositionally biased region" description="Basic and acidic residues" evidence="1">
    <location>
        <begin position="21"/>
        <end position="51"/>
    </location>
</feature>
<dbReference type="NCBIfam" id="NF046101">
    <property type="entry name" value="PA3496_fam"/>
    <property type="match status" value="1"/>
</dbReference>
<protein>
    <submittedName>
        <fullName evidence="2">Uncharacterized protein</fullName>
    </submittedName>
</protein>
<sequence>MSDDVDLDLDDDFVEEPPPELSEKRQAEVNRESRRRLEQKLEETRLKKQSQDYDFDLD</sequence>
<comment type="caution">
    <text evidence="2">The sequence shown here is derived from an EMBL/GenBank/DDBJ whole genome shotgun (WGS) entry which is preliminary data.</text>
</comment>
<dbReference type="EMBL" id="AAPI01000004">
    <property type="protein sequence ID" value="EAS46940.1"/>
    <property type="molecule type" value="Genomic_DNA"/>
</dbReference>
<evidence type="ECO:0000313" key="3">
    <source>
        <dbReference type="Proteomes" id="UP000005555"/>
    </source>
</evidence>
<dbReference type="InterPro" id="IPR058059">
    <property type="entry name" value="PA3496-like"/>
</dbReference>
<dbReference type="HOGENOM" id="CLU_2972937_0_0_6"/>
<proteinExistence type="predicted"/>
<dbReference type="Proteomes" id="UP000005555">
    <property type="component" value="Unassembled WGS sequence"/>
</dbReference>
<feature type="compositionally biased region" description="Acidic residues" evidence="1">
    <location>
        <begin position="1"/>
        <end position="18"/>
    </location>
</feature>
<dbReference type="Pfam" id="PF26620">
    <property type="entry name" value="DUF8197"/>
    <property type="match status" value="1"/>
</dbReference>
<gene>
    <name evidence="2" type="ORF">GB2207_04907</name>
</gene>
<dbReference type="InterPro" id="IPR058510">
    <property type="entry name" value="DUF8197"/>
</dbReference>
<dbReference type="AlphaFoldDB" id="Q1YRV5"/>
<evidence type="ECO:0000313" key="2">
    <source>
        <dbReference type="EMBL" id="EAS46940.1"/>
    </source>
</evidence>
<dbReference type="STRING" id="314287.GB2207_04907"/>
<name>Q1YRV5_9GAMM</name>
<feature type="region of interest" description="Disordered" evidence="1">
    <location>
        <begin position="1"/>
        <end position="58"/>
    </location>
</feature>
<evidence type="ECO:0000256" key="1">
    <source>
        <dbReference type="SAM" id="MobiDB-lite"/>
    </source>
</evidence>
<keyword evidence="3" id="KW-1185">Reference proteome</keyword>